<accession>A0ABT7Z9X6</accession>
<gene>
    <name evidence="2" type="ORF">QWM81_20055</name>
</gene>
<comment type="caution">
    <text evidence="2">The sequence shown here is derived from an EMBL/GenBank/DDBJ whole genome shotgun (WGS) entry which is preliminary data.</text>
</comment>
<proteinExistence type="predicted"/>
<dbReference type="Gene3D" id="2.40.480.10">
    <property type="entry name" value="Allene oxide cyclase-like"/>
    <property type="match status" value="1"/>
</dbReference>
<reference evidence="2" key="1">
    <citation type="submission" date="2023-06" db="EMBL/GenBank/DDBJ databases">
        <title>WGS-Sequencing of Streptomyces ficellus isolate 21 collected from sand in Gara Djebilet Iron Mine in Algeria.</title>
        <authorList>
            <person name="Zegers G.P."/>
            <person name="Gomez A."/>
            <person name="Gueddou A."/>
            <person name="Zahara A.F."/>
            <person name="Worth M."/>
            <person name="Sevigny J.L."/>
            <person name="Tisa L."/>
        </authorList>
    </citation>
    <scope>NUCLEOTIDE SEQUENCE</scope>
    <source>
        <strain evidence="2">AS11</strain>
    </source>
</reference>
<sequence length="170" mass="18299">MLRTRVRRLAVGVLTAATATLTLTATAHAAPVPTPKDTKETKEQVKVLNWLGVKQTDTKPERVRVGADWTVYGHLFEDRKGRPGKKIGDATAHCSAVDVRRHGIVTLCQRVLRTDAGSITLTDTLDRFGRPPHGGKSAITGGTGAYADAEGQATIVLYGSHVTYRIALDD</sequence>
<evidence type="ECO:0008006" key="4">
    <source>
        <dbReference type="Google" id="ProtNLM"/>
    </source>
</evidence>
<keyword evidence="3" id="KW-1185">Reference proteome</keyword>
<evidence type="ECO:0000313" key="2">
    <source>
        <dbReference type="EMBL" id="MDN3296316.1"/>
    </source>
</evidence>
<dbReference type="RefSeq" id="WP_290113527.1">
    <property type="nucleotide sequence ID" value="NZ_JAUEPL010000031.1"/>
</dbReference>
<protein>
    <recommendedName>
        <fullName evidence="4">Dirigent protein</fullName>
    </recommendedName>
</protein>
<dbReference type="InterPro" id="IPR044859">
    <property type="entry name" value="Allene_oxi_cyc_Dirigent"/>
</dbReference>
<feature type="chain" id="PRO_5046430798" description="Dirigent protein" evidence="1">
    <location>
        <begin position="30"/>
        <end position="170"/>
    </location>
</feature>
<evidence type="ECO:0000313" key="3">
    <source>
        <dbReference type="Proteomes" id="UP001174050"/>
    </source>
</evidence>
<feature type="signal peptide" evidence="1">
    <location>
        <begin position="1"/>
        <end position="29"/>
    </location>
</feature>
<organism evidence="2 3">
    <name type="scientific">Streptomyces ficellus</name>
    <dbReference type="NCBI Taxonomy" id="1977088"/>
    <lineage>
        <taxon>Bacteria</taxon>
        <taxon>Bacillati</taxon>
        <taxon>Actinomycetota</taxon>
        <taxon>Actinomycetes</taxon>
        <taxon>Kitasatosporales</taxon>
        <taxon>Streptomycetaceae</taxon>
        <taxon>Streptomyces</taxon>
    </lineage>
</organism>
<dbReference type="Proteomes" id="UP001174050">
    <property type="component" value="Unassembled WGS sequence"/>
</dbReference>
<keyword evidence="1" id="KW-0732">Signal</keyword>
<evidence type="ECO:0000256" key="1">
    <source>
        <dbReference type="SAM" id="SignalP"/>
    </source>
</evidence>
<dbReference type="EMBL" id="JAUEPL010000031">
    <property type="protein sequence ID" value="MDN3296316.1"/>
    <property type="molecule type" value="Genomic_DNA"/>
</dbReference>
<name>A0ABT7Z9X6_9ACTN</name>